<feature type="domain" description="HMG box" evidence="4">
    <location>
        <begin position="122"/>
        <end position="194"/>
    </location>
</feature>
<feature type="compositionally biased region" description="Low complexity" evidence="3">
    <location>
        <begin position="258"/>
        <end position="281"/>
    </location>
</feature>
<dbReference type="OrthoDB" id="5550281at2759"/>
<evidence type="ECO:0000256" key="2">
    <source>
        <dbReference type="PROSITE-ProRule" id="PRU00267"/>
    </source>
</evidence>
<evidence type="ECO:0000313" key="6">
    <source>
        <dbReference type="Proteomes" id="UP000503462"/>
    </source>
</evidence>
<keyword evidence="6" id="KW-1185">Reference proteome</keyword>
<feature type="compositionally biased region" description="Acidic residues" evidence="3">
    <location>
        <begin position="202"/>
        <end position="211"/>
    </location>
</feature>
<dbReference type="AlphaFoldDB" id="A0A6H0XRS3"/>
<reference evidence="5 6" key="1">
    <citation type="journal article" date="2016" name="Sci. Rep.">
        <title>Peltaster fructicola genome reveals evolution from an invasive phytopathogen to an ectophytic parasite.</title>
        <authorList>
            <person name="Xu C."/>
            <person name="Chen H."/>
            <person name="Gleason M.L."/>
            <person name="Xu J.R."/>
            <person name="Liu H."/>
            <person name="Zhang R."/>
            <person name="Sun G."/>
        </authorList>
    </citation>
    <scope>NUCLEOTIDE SEQUENCE [LARGE SCALE GENOMIC DNA]</scope>
    <source>
        <strain evidence="5 6">LNHT1506</strain>
    </source>
</reference>
<feature type="compositionally biased region" description="Low complexity" evidence="3">
    <location>
        <begin position="85"/>
        <end position="99"/>
    </location>
</feature>
<sequence>MAPEKKRVTVDVDEFVRTRDALTTAFLSLSSSVDKAVKAYIEHTNAVLAGDASLNVSYLTQPFNVLGAAAGVVHQTGEALAKSTAKAVEPPAADAATGGADEDDGKGKKRKRSYKARDPNAPKRPLTAYFRYLSEMRPLLTIELAKNIGTHKPGELSQVATERWRKLSEDEKKPYHDAYKAAKDVYDQDVQDYKARTGQLVADDDDEEDDIAVAPAVIIAHEDENDSDDEASSDESPPPPPPKVKKSSSPEAVKKTPKAAAATAAVDKTPKTTSKKATATPMFNSINPAPAGTDKKRKAAAGDDATPKKKRGRPSNADKLLREQAAAAAAAKDNDDSSSEEEQPKKEKKEKPKKKKTAEA</sequence>
<evidence type="ECO:0000256" key="1">
    <source>
        <dbReference type="ARBA" id="ARBA00023125"/>
    </source>
</evidence>
<name>A0A6H0XRS3_9PEZI</name>
<feature type="region of interest" description="Disordered" evidence="3">
    <location>
        <begin position="83"/>
        <end position="122"/>
    </location>
</feature>
<dbReference type="EMBL" id="CP051140">
    <property type="protein sequence ID" value="QIW97433.1"/>
    <property type="molecule type" value="Genomic_DNA"/>
</dbReference>
<keyword evidence="2" id="KW-0539">Nucleus</keyword>
<dbReference type="SUPFAM" id="SSF47095">
    <property type="entry name" value="HMG-box"/>
    <property type="match status" value="1"/>
</dbReference>
<protein>
    <recommendedName>
        <fullName evidence="4">HMG box domain-containing protein</fullName>
    </recommendedName>
</protein>
<dbReference type="GO" id="GO:0005634">
    <property type="term" value="C:nucleus"/>
    <property type="evidence" value="ECO:0007669"/>
    <property type="project" value="UniProtKB-UniRule"/>
</dbReference>
<feature type="compositionally biased region" description="Basic residues" evidence="3">
    <location>
        <begin position="351"/>
        <end position="360"/>
    </location>
</feature>
<evidence type="ECO:0000256" key="3">
    <source>
        <dbReference type="SAM" id="MobiDB-lite"/>
    </source>
</evidence>
<dbReference type="GO" id="GO:0003677">
    <property type="term" value="F:DNA binding"/>
    <property type="evidence" value="ECO:0007669"/>
    <property type="project" value="UniProtKB-UniRule"/>
</dbReference>
<feature type="region of interest" description="Disordered" evidence="3">
    <location>
        <begin position="199"/>
        <end position="360"/>
    </location>
</feature>
<feature type="DNA-binding region" description="HMG box" evidence="2">
    <location>
        <begin position="122"/>
        <end position="194"/>
    </location>
</feature>
<dbReference type="PROSITE" id="PS50118">
    <property type="entry name" value="HMG_BOX_2"/>
    <property type="match status" value="1"/>
</dbReference>
<dbReference type="PANTHER" id="PTHR48112:SF5">
    <property type="entry name" value="BOX PROTEIN, PUTATIVE (AFU_ORTHOLOGUE AFUA_1G04550)-RELATED"/>
    <property type="match status" value="1"/>
</dbReference>
<gene>
    <name evidence="5" type="ORF">AMS68_002951</name>
</gene>
<dbReference type="InterPro" id="IPR009071">
    <property type="entry name" value="HMG_box_dom"/>
</dbReference>
<dbReference type="SMART" id="SM00398">
    <property type="entry name" value="HMG"/>
    <property type="match status" value="1"/>
</dbReference>
<dbReference type="PANTHER" id="PTHR48112">
    <property type="entry name" value="HIGH MOBILITY GROUP PROTEIN DSP1"/>
    <property type="match status" value="1"/>
</dbReference>
<evidence type="ECO:0000259" key="4">
    <source>
        <dbReference type="PROSITE" id="PS50118"/>
    </source>
</evidence>
<accession>A0A6H0XRS3</accession>
<keyword evidence="1 2" id="KW-0238">DNA-binding</keyword>
<feature type="compositionally biased region" description="Acidic residues" evidence="3">
    <location>
        <begin position="223"/>
        <end position="233"/>
    </location>
</feature>
<dbReference type="InterPro" id="IPR050342">
    <property type="entry name" value="HMGB"/>
</dbReference>
<dbReference type="Pfam" id="PF00505">
    <property type="entry name" value="HMG_box"/>
    <property type="match status" value="1"/>
</dbReference>
<dbReference type="InterPro" id="IPR036910">
    <property type="entry name" value="HMG_box_dom_sf"/>
</dbReference>
<organism evidence="5 6">
    <name type="scientific">Peltaster fructicola</name>
    <dbReference type="NCBI Taxonomy" id="286661"/>
    <lineage>
        <taxon>Eukaryota</taxon>
        <taxon>Fungi</taxon>
        <taxon>Dikarya</taxon>
        <taxon>Ascomycota</taxon>
        <taxon>Pezizomycotina</taxon>
        <taxon>Dothideomycetes</taxon>
        <taxon>Dothideomycetes incertae sedis</taxon>
        <taxon>Peltaster</taxon>
    </lineage>
</organism>
<evidence type="ECO:0000313" key="5">
    <source>
        <dbReference type="EMBL" id="QIW97433.1"/>
    </source>
</evidence>
<dbReference type="Gene3D" id="1.10.30.10">
    <property type="entry name" value="High mobility group box domain"/>
    <property type="match status" value="1"/>
</dbReference>
<dbReference type="Proteomes" id="UP000503462">
    <property type="component" value="Chromosome 2"/>
</dbReference>
<proteinExistence type="predicted"/>